<dbReference type="KEGG" id="vff:VITFI_CDS1848"/>
<comment type="similarity">
    <text evidence="1">Belongs to the HupH/HyaF family.</text>
</comment>
<accession>A0A221KF38</accession>
<gene>
    <name evidence="3" type="ORF">VITFI_CDS1848</name>
</gene>
<reference evidence="3 4" key="1">
    <citation type="submission" date="2017-07" db="EMBL/GenBank/DDBJ databases">
        <title>Complete Genome Sequence of the cosmetic ferment Vitreoscilla filiformis (ATCC15551).</title>
        <authorList>
            <person name="Contreras S."/>
            <person name="Sagory-Zalkind P."/>
            <person name="Blanquart H."/>
            <person name="Iltis A."/>
            <person name="Morand S.C."/>
        </authorList>
    </citation>
    <scope>NUCLEOTIDE SEQUENCE [LARGE SCALE GENOMIC DNA]</scope>
    <source>
        <strain evidence="3 4">ATCC 15551</strain>
    </source>
</reference>
<keyword evidence="4" id="KW-1185">Reference proteome</keyword>
<name>A0A221KF38_VITFI</name>
<sequence length="319" mass="33553">METPAMSRDLDALFGTGKPFPIPVVALGPGAQPMDDGLEYLHMPSGMATYQAPRLPEPEELAGHNGAVSALRQTLDVLQAVVAAQAAGTALPDECRINLAGLSAEDLQLINQVLGEGEVSAQVLARPALPGEPAGEALVRVQESVFAGVWRVMATQADGAVLDCIEVGALPTALVAAAREDGRTAPPTLPVPAQVMNAPAVLTELEEHRQHWRAGQPAQVVNLTLLPLTPLDIGFIDAQLGTGRVLILSRGYGNCRISSTRVPNTWRVVYYNSQDTVILNSVEVVSVPEVACAAPEDLADSAERLTEVLAWVGGMEGAQ</sequence>
<feature type="domain" description="HupH hydrogenase expression protein C-terminal" evidence="2">
    <location>
        <begin position="92"/>
        <end position="181"/>
    </location>
</feature>
<feature type="domain" description="HupH hydrogenase expression protein C-terminal" evidence="2">
    <location>
        <begin position="195"/>
        <end position="312"/>
    </location>
</feature>
<dbReference type="InterPro" id="IPR006894">
    <property type="entry name" value="HupH_Hydgase_express_prot_C"/>
</dbReference>
<proteinExistence type="inferred from homology"/>
<dbReference type="InterPro" id="IPR038527">
    <property type="entry name" value="HupH_C_sf"/>
</dbReference>
<evidence type="ECO:0000256" key="1">
    <source>
        <dbReference type="ARBA" id="ARBA00010832"/>
    </source>
</evidence>
<dbReference type="Proteomes" id="UP000199729">
    <property type="component" value="Chromosome"/>
</dbReference>
<evidence type="ECO:0000313" key="4">
    <source>
        <dbReference type="Proteomes" id="UP000199729"/>
    </source>
</evidence>
<organism evidence="3 4">
    <name type="scientific">Vitreoscilla filiformis</name>
    <dbReference type="NCBI Taxonomy" id="63"/>
    <lineage>
        <taxon>Bacteria</taxon>
        <taxon>Pseudomonadati</taxon>
        <taxon>Pseudomonadota</taxon>
        <taxon>Betaproteobacteria</taxon>
        <taxon>Neisseriales</taxon>
        <taxon>Neisseriaceae</taxon>
        <taxon>Vitreoscilla</taxon>
    </lineage>
</organism>
<protein>
    <submittedName>
        <fullName evidence="3">Hydrogenase</fullName>
    </submittedName>
</protein>
<evidence type="ECO:0000313" key="3">
    <source>
        <dbReference type="EMBL" id="ASM77626.1"/>
    </source>
</evidence>
<dbReference type="EMBL" id="CP022423">
    <property type="protein sequence ID" value="ASM77626.1"/>
    <property type="molecule type" value="Genomic_DNA"/>
</dbReference>
<dbReference type="AlphaFoldDB" id="A0A221KF38"/>
<dbReference type="Gene3D" id="3.30.1370.140">
    <property type="entry name" value="HupH hydrogenase expression protein, C-terminal domain"/>
    <property type="match status" value="2"/>
</dbReference>
<dbReference type="Pfam" id="PF04809">
    <property type="entry name" value="HupH_C"/>
    <property type="match status" value="2"/>
</dbReference>
<evidence type="ECO:0000259" key="2">
    <source>
        <dbReference type="Pfam" id="PF04809"/>
    </source>
</evidence>